<dbReference type="AlphaFoldDB" id="A0A1G8CX11"/>
<reference evidence="2" key="1">
    <citation type="submission" date="2016-10" db="EMBL/GenBank/DDBJ databases">
        <authorList>
            <person name="Varghese N."/>
            <person name="Submissions S."/>
        </authorList>
    </citation>
    <scope>NUCLEOTIDE SEQUENCE [LARGE SCALE GENOMIC DNA]</scope>
    <source>
        <strain evidence="2">DSM 23313</strain>
    </source>
</reference>
<proteinExistence type="predicted"/>
<organism evidence="1 2">
    <name type="scientific">Myroides phaeus</name>
    <dbReference type="NCBI Taxonomy" id="702745"/>
    <lineage>
        <taxon>Bacteria</taxon>
        <taxon>Pseudomonadati</taxon>
        <taxon>Bacteroidota</taxon>
        <taxon>Flavobacteriia</taxon>
        <taxon>Flavobacteriales</taxon>
        <taxon>Flavobacteriaceae</taxon>
        <taxon>Myroides</taxon>
    </lineage>
</organism>
<dbReference type="STRING" id="702745.SAMN05421818_10558"/>
<evidence type="ECO:0000313" key="2">
    <source>
        <dbReference type="Proteomes" id="UP000243588"/>
    </source>
</evidence>
<sequence>MEYKIIELLRESELFSFNKLQEGDKVFVDQFYNWVTDVKELIVSSYVESSEPFILINEVDLLQFSVNEDSFIVEKSKVEMALKKCLYEQQAVKSHSATFLEKIVYAIMNLFK</sequence>
<accession>A0A1G8CX11</accession>
<name>A0A1G8CX11_9FLAO</name>
<keyword evidence="2" id="KW-1185">Reference proteome</keyword>
<dbReference type="Proteomes" id="UP000243588">
    <property type="component" value="Unassembled WGS sequence"/>
</dbReference>
<dbReference type="RefSeq" id="WP_090406562.1">
    <property type="nucleotide sequence ID" value="NZ_FNDQ01000005.1"/>
</dbReference>
<dbReference type="EMBL" id="FNDQ01000005">
    <property type="protein sequence ID" value="SDH50048.1"/>
    <property type="molecule type" value="Genomic_DNA"/>
</dbReference>
<evidence type="ECO:0000313" key="1">
    <source>
        <dbReference type="EMBL" id="SDH50048.1"/>
    </source>
</evidence>
<protein>
    <submittedName>
        <fullName evidence="1">Uncharacterized protein</fullName>
    </submittedName>
</protein>
<gene>
    <name evidence="1" type="ORF">SAMN05421818_10558</name>
</gene>